<dbReference type="GO" id="GO:0046961">
    <property type="term" value="F:proton-transporting ATPase activity, rotational mechanism"/>
    <property type="evidence" value="ECO:0007669"/>
    <property type="project" value="InterPro"/>
</dbReference>
<dbReference type="SUPFAM" id="SSF159468">
    <property type="entry name" value="AtpF-like"/>
    <property type="match status" value="1"/>
</dbReference>
<dbReference type="InterPro" id="IPR036906">
    <property type="entry name" value="ATPase_V1_fsu_sf"/>
</dbReference>
<evidence type="ECO:0000256" key="1">
    <source>
        <dbReference type="ARBA" id="ARBA00010148"/>
    </source>
</evidence>
<dbReference type="Pfam" id="PF01990">
    <property type="entry name" value="ATP-synt_F"/>
    <property type="match status" value="1"/>
</dbReference>
<gene>
    <name evidence="4" type="ORF">ENV70_03495</name>
</gene>
<dbReference type="EMBL" id="DTHJ01000071">
    <property type="protein sequence ID" value="HHS62668.1"/>
    <property type="molecule type" value="Genomic_DNA"/>
</dbReference>
<sequence length="106" mass="11902">MSGDLAILGRKQEILPFLATGAMVYAVEKGEVEKKTLELINQGVRVILFAEEFTDELKDVLRRYQTETFPCLIPFSTGATKTRIAIERLRGIIKKAVGADIFLEEK</sequence>
<dbReference type="InterPro" id="IPR008218">
    <property type="entry name" value="ATPase_V1-cplx_f_g_su"/>
</dbReference>
<evidence type="ECO:0000313" key="4">
    <source>
        <dbReference type="EMBL" id="HHS62668.1"/>
    </source>
</evidence>
<proteinExistence type="inferred from homology"/>
<name>A0A7C6EJZ1_UNCW3</name>
<keyword evidence="3" id="KW-0406">Ion transport</keyword>
<keyword evidence="2" id="KW-0813">Transport</keyword>
<comment type="caution">
    <text evidence="4">The sequence shown here is derived from an EMBL/GenBank/DDBJ whole genome shotgun (WGS) entry which is preliminary data.</text>
</comment>
<accession>A0A7C6EJZ1</accession>
<protein>
    <recommendedName>
        <fullName evidence="5">V-type ATP synthase subunit F</fullName>
    </recommendedName>
</protein>
<organism evidence="4">
    <name type="scientific">candidate division WOR-3 bacterium</name>
    <dbReference type="NCBI Taxonomy" id="2052148"/>
    <lineage>
        <taxon>Bacteria</taxon>
        <taxon>Bacteria division WOR-3</taxon>
    </lineage>
</organism>
<evidence type="ECO:0008006" key="5">
    <source>
        <dbReference type="Google" id="ProtNLM"/>
    </source>
</evidence>
<dbReference type="AlphaFoldDB" id="A0A7C6EJZ1"/>
<evidence type="ECO:0000256" key="2">
    <source>
        <dbReference type="ARBA" id="ARBA00022448"/>
    </source>
</evidence>
<evidence type="ECO:0000256" key="3">
    <source>
        <dbReference type="ARBA" id="ARBA00023065"/>
    </source>
</evidence>
<dbReference type="Gene3D" id="3.40.50.10580">
    <property type="entry name" value="ATPase, V1 complex, subunit F"/>
    <property type="match status" value="1"/>
</dbReference>
<reference evidence="4" key="1">
    <citation type="journal article" date="2020" name="mSystems">
        <title>Genome- and Community-Level Interaction Insights into Carbon Utilization and Element Cycling Functions of Hydrothermarchaeota in Hydrothermal Sediment.</title>
        <authorList>
            <person name="Zhou Z."/>
            <person name="Liu Y."/>
            <person name="Xu W."/>
            <person name="Pan J."/>
            <person name="Luo Z.H."/>
            <person name="Li M."/>
        </authorList>
    </citation>
    <scope>NUCLEOTIDE SEQUENCE [LARGE SCALE GENOMIC DNA]</scope>
    <source>
        <strain evidence="4">SpSt-783</strain>
    </source>
</reference>
<comment type="similarity">
    <text evidence="1">Belongs to the V-ATPase F subunit family.</text>
</comment>